<dbReference type="InterPro" id="IPR013486">
    <property type="entry name" value="SpoIID/LytB"/>
</dbReference>
<feature type="region of interest" description="Disordered" evidence="1">
    <location>
        <begin position="46"/>
        <end position="71"/>
    </location>
</feature>
<proteinExistence type="predicted"/>
<accession>A0A538U0Q0</accession>
<evidence type="ECO:0000259" key="3">
    <source>
        <dbReference type="Pfam" id="PF08486"/>
    </source>
</evidence>
<dbReference type="NCBIfam" id="TIGR02669">
    <property type="entry name" value="SpoIID_LytB"/>
    <property type="match status" value="1"/>
</dbReference>
<evidence type="ECO:0000256" key="1">
    <source>
        <dbReference type="SAM" id="MobiDB-lite"/>
    </source>
</evidence>
<feature type="chain" id="PRO_5021857440" evidence="2">
    <location>
        <begin position="39"/>
        <end position="440"/>
    </location>
</feature>
<gene>
    <name evidence="4" type="ORF">E6K81_14955</name>
</gene>
<sequence length="440" mass="47203">MRRPRRMPGARAPWFARRPRRRLFLAALALAGLAASCALPPAPVPTPTPPAPAPAETTATPVPPVPAPPVPEVPVRGDEPWISIGLAVDFSGVVVETEGTAVVEGGGRHALTAGDRLAVTLEAGHVLARVLSGGTHWRARVAASETLWITPESQTALRWNGRRWRGQFKMFLNPRGRLTLATRLPLETYLVGVVPGEIGALGEDLLEAGRAQAIAARSYTLFYRGRRGPEGFDLYGTVEDQLYGSLEAERPLATRCVESTAGTVALSSGQPIRANYCSTCGGITAEVWEAWPADPLPYLVSHRDGGGAAPRDTARDYCAASPHFRWREEWTAAEFLADVARFAPQYGVPLPSSRLGRLLDVRVATRSRSGRVWRLIVQTAAGDVTVPAWSLRQVLRRPGNPDAILRSNLFKIEPRRDARTGNVLGVVASGAGATPGPGAC</sequence>
<dbReference type="InterPro" id="IPR013693">
    <property type="entry name" value="SpoIID/LytB_N"/>
</dbReference>
<keyword evidence="2" id="KW-0732">Signal</keyword>
<reference evidence="4 5" key="1">
    <citation type="journal article" date="2019" name="Nat. Microbiol.">
        <title>Mediterranean grassland soil C-N compound turnover is dependent on rainfall and depth, and is mediated by genomically divergent microorganisms.</title>
        <authorList>
            <person name="Diamond S."/>
            <person name="Andeer P.F."/>
            <person name="Li Z."/>
            <person name="Crits-Christoph A."/>
            <person name="Burstein D."/>
            <person name="Anantharaman K."/>
            <person name="Lane K.R."/>
            <person name="Thomas B.C."/>
            <person name="Pan C."/>
            <person name="Northen T.R."/>
            <person name="Banfield J.F."/>
        </authorList>
    </citation>
    <scope>NUCLEOTIDE SEQUENCE [LARGE SCALE GENOMIC DNA]</scope>
    <source>
        <strain evidence="4">WS_11</strain>
    </source>
</reference>
<evidence type="ECO:0000313" key="4">
    <source>
        <dbReference type="EMBL" id="TMQ69452.1"/>
    </source>
</evidence>
<dbReference type="PROSITE" id="PS51318">
    <property type="entry name" value="TAT"/>
    <property type="match status" value="1"/>
</dbReference>
<dbReference type="InterPro" id="IPR006311">
    <property type="entry name" value="TAT_signal"/>
</dbReference>
<evidence type="ECO:0000256" key="2">
    <source>
        <dbReference type="SAM" id="SignalP"/>
    </source>
</evidence>
<feature type="domain" description="Sporulation stage II protein D amidase enhancer LytB N-terminal" evidence="3">
    <location>
        <begin position="176"/>
        <end position="264"/>
    </location>
</feature>
<dbReference type="GO" id="GO:0030435">
    <property type="term" value="P:sporulation resulting in formation of a cellular spore"/>
    <property type="evidence" value="ECO:0007669"/>
    <property type="project" value="InterPro"/>
</dbReference>
<dbReference type="AlphaFoldDB" id="A0A538U0Q0"/>
<dbReference type="EMBL" id="VBPB01000308">
    <property type="protein sequence ID" value="TMQ69452.1"/>
    <property type="molecule type" value="Genomic_DNA"/>
</dbReference>
<feature type="compositionally biased region" description="Pro residues" evidence="1">
    <location>
        <begin position="61"/>
        <end position="71"/>
    </location>
</feature>
<dbReference type="Proteomes" id="UP000319771">
    <property type="component" value="Unassembled WGS sequence"/>
</dbReference>
<feature type="signal peptide" evidence="2">
    <location>
        <begin position="1"/>
        <end position="38"/>
    </location>
</feature>
<dbReference type="Pfam" id="PF08486">
    <property type="entry name" value="SpoIID"/>
    <property type="match status" value="1"/>
</dbReference>
<name>A0A538U0Q0_UNCEI</name>
<comment type="caution">
    <text evidence="4">The sequence shown here is derived from an EMBL/GenBank/DDBJ whole genome shotgun (WGS) entry which is preliminary data.</text>
</comment>
<protein>
    <submittedName>
        <fullName evidence="4">SpoIID/LytB domain-containing protein</fullName>
    </submittedName>
</protein>
<organism evidence="4 5">
    <name type="scientific">Eiseniibacteriota bacterium</name>
    <dbReference type="NCBI Taxonomy" id="2212470"/>
    <lineage>
        <taxon>Bacteria</taxon>
        <taxon>Candidatus Eiseniibacteriota</taxon>
    </lineage>
</organism>
<evidence type="ECO:0000313" key="5">
    <source>
        <dbReference type="Proteomes" id="UP000319771"/>
    </source>
</evidence>